<dbReference type="Proteomes" id="UP001562159">
    <property type="component" value="Unassembled WGS sequence"/>
</dbReference>
<evidence type="ECO:0000256" key="1">
    <source>
        <dbReference type="SAM" id="SignalP"/>
    </source>
</evidence>
<dbReference type="SUPFAM" id="SSF82171">
    <property type="entry name" value="DPP6 N-terminal domain-like"/>
    <property type="match status" value="1"/>
</dbReference>
<dbReference type="InterPro" id="IPR011659">
    <property type="entry name" value="WD40"/>
</dbReference>
<evidence type="ECO:0000313" key="4">
    <source>
        <dbReference type="Proteomes" id="UP001562159"/>
    </source>
</evidence>
<evidence type="ECO:0000313" key="3">
    <source>
        <dbReference type="EMBL" id="MEY2181996.1"/>
    </source>
</evidence>
<keyword evidence="4" id="KW-1185">Reference proteome</keyword>
<accession>A0ABV4ANM7</accession>
<dbReference type="SUPFAM" id="SSF53474">
    <property type="entry name" value="alpha/beta-Hydrolases"/>
    <property type="match status" value="1"/>
</dbReference>
<dbReference type="Gene3D" id="3.40.50.1820">
    <property type="entry name" value="alpha/beta hydrolase"/>
    <property type="match status" value="1"/>
</dbReference>
<reference evidence="3 4" key="1">
    <citation type="submission" date="2024-07" db="EMBL/GenBank/DDBJ databases">
        <title>Molecular mechanisms and environmental adaptations of flagellar loss and biofilm growth of Rhodanobacter under environmental stress.</title>
        <authorList>
            <person name="Chen M."/>
        </authorList>
    </citation>
    <scope>NUCLEOTIDE SEQUENCE [LARGE SCALE GENOMIC DNA]</scope>
    <source>
        <strain evidence="3 4">RS22</strain>
    </source>
</reference>
<feature type="domain" description="Peptidase S9 prolyl oligopeptidase catalytic" evidence="2">
    <location>
        <begin position="504"/>
        <end position="662"/>
    </location>
</feature>
<dbReference type="Gene3D" id="2.120.10.30">
    <property type="entry name" value="TolB, C-terminal domain"/>
    <property type="match status" value="1"/>
</dbReference>
<name>A0ABV4ANM7_9GAMM</name>
<dbReference type="NCBIfam" id="NF033523">
    <property type="entry name" value="lasso_peptidase"/>
    <property type="match status" value="1"/>
</dbReference>
<comment type="caution">
    <text evidence="3">The sequence shown here is derived from an EMBL/GenBank/DDBJ whole genome shotgun (WGS) entry which is preliminary data.</text>
</comment>
<dbReference type="Pfam" id="PF00326">
    <property type="entry name" value="Peptidase_S9"/>
    <property type="match status" value="1"/>
</dbReference>
<dbReference type="EMBL" id="JBGBPY010000001">
    <property type="protein sequence ID" value="MEY2181996.1"/>
    <property type="molecule type" value="Genomic_DNA"/>
</dbReference>
<keyword evidence="1" id="KW-0732">Signal</keyword>
<organism evidence="3 4">
    <name type="scientific">Rhodanobacter humi</name>
    <dbReference type="NCBI Taxonomy" id="1888173"/>
    <lineage>
        <taxon>Bacteria</taxon>
        <taxon>Pseudomonadati</taxon>
        <taxon>Pseudomonadota</taxon>
        <taxon>Gammaproteobacteria</taxon>
        <taxon>Lysobacterales</taxon>
        <taxon>Rhodanobacteraceae</taxon>
        <taxon>Rhodanobacter</taxon>
    </lineage>
</organism>
<dbReference type="InterPro" id="IPR053536">
    <property type="entry name" value="Lasso_peptide_isopeptidase"/>
</dbReference>
<feature type="chain" id="PRO_5046475776" evidence="1">
    <location>
        <begin position="20"/>
        <end position="723"/>
    </location>
</feature>
<dbReference type="Pfam" id="PF07676">
    <property type="entry name" value="PD40"/>
    <property type="match status" value="1"/>
</dbReference>
<proteinExistence type="predicted"/>
<protein>
    <submittedName>
        <fullName evidence="3">Atxe2 family lasso peptide isopeptidase</fullName>
    </submittedName>
</protein>
<sequence>MKILPILVLMSGLSYVAHARAVEPRDLLEVADFSGPVVSPNGKLVAFRVEQASVERNTYDAFWYVQDADGASLPHRIGEGGAVLRDYVGDSLPATVVWSPDNRWIYYRAMIDGKLDVWRAAVDGSGAEPITHDAADVRDFALGKDGRVLRYSVGATREEVRSAEQAEYDHGIHIDATVPVGQELFRSSYVGGRMATQRFSDKGWSDGDAPLLSGVPDRWMEIDLATGARRVVAGPDVPAAPSLAPGKFGVAGDPWKSVRDPHGGRTAWLTRVGDGKGQMYRPDVLLSALPGGHARRAITCESEWCTGKAITGIQWRPGHDEVLFTVTDPRLGLAQSIFRWNVETGKVRLVVEAKGLINGGRDPASECGVSAKALVCVTAEADRPPRLERVDLESGQRRVLFDPNEALAMDMAKVPVRLLRWKDKQGRWFTGQFYPARRSGTGAAPLFITYYSCPGFVRGGLGDEWPLVSLAQAGISALCINRRPGYTMDAVARYGEGLAAVESVIDLLAGQGEVDRARVGMGGLSFGSEVTMWTVMKSDVLAAASVASPVMSPLYYLMRSLKGKKTFLDGLHDMWGLGSPSETPERWKVLSPVFNLDSIRAPILMQTPEQEYVYGLDYEIPLIREHRADLYVFPNESHQKFQPKHKLAVYERNLDWFRFWLQGYEDPAPSKRARYMRWRVMREHTQERRSATGLRGSRLGMVSYPVLDHAQVEDAHERMVAGW</sequence>
<gene>
    <name evidence="3" type="ORF">AB7878_06165</name>
</gene>
<feature type="signal peptide" evidence="1">
    <location>
        <begin position="1"/>
        <end position="19"/>
    </location>
</feature>
<dbReference type="InterPro" id="IPR011042">
    <property type="entry name" value="6-blade_b-propeller_TolB-like"/>
</dbReference>
<dbReference type="InterPro" id="IPR029058">
    <property type="entry name" value="AB_hydrolase_fold"/>
</dbReference>
<evidence type="ECO:0000259" key="2">
    <source>
        <dbReference type="Pfam" id="PF00326"/>
    </source>
</evidence>
<dbReference type="InterPro" id="IPR001375">
    <property type="entry name" value="Peptidase_S9_cat"/>
</dbReference>